<feature type="compositionally biased region" description="Basic and acidic residues" evidence="1">
    <location>
        <begin position="77"/>
        <end position="92"/>
    </location>
</feature>
<proteinExistence type="predicted"/>
<reference evidence="2 3" key="1">
    <citation type="journal article" date="2005" name="PLoS Biol.">
        <title>The genomes of Oryza sativa: a history of duplications.</title>
        <authorList>
            <person name="Yu J."/>
            <person name="Wang J."/>
            <person name="Lin W."/>
            <person name="Li S."/>
            <person name="Li H."/>
            <person name="Zhou J."/>
            <person name="Ni P."/>
            <person name="Dong W."/>
            <person name="Hu S."/>
            <person name="Zeng C."/>
            <person name="Zhang J."/>
            <person name="Zhang Y."/>
            <person name="Li R."/>
            <person name="Xu Z."/>
            <person name="Li S."/>
            <person name="Li X."/>
            <person name="Zheng H."/>
            <person name="Cong L."/>
            <person name="Lin L."/>
            <person name="Yin J."/>
            <person name="Geng J."/>
            <person name="Li G."/>
            <person name="Shi J."/>
            <person name="Liu J."/>
            <person name="Lv H."/>
            <person name="Li J."/>
            <person name="Wang J."/>
            <person name="Deng Y."/>
            <person name="Ran L."/>
            <person name="Shi X."/>
            <person name="Wang X."/>
            <person name="Wu Q."/>
            <person name="Li C."/>
            <person name="Ren X."/>
            <person name="Wang J."/>
            <person name="Wang X."/>
            <person name="Li D."/>
            <person name="Liu D."/>
            <person name="Zhang X."/>
            <person name="Ji Z."/>
            <person name="Zhao W."/>
            <person name="Sun Y."/>
            <person name="Zhang Z."/>
            <person name="Bao J."/>
            <person name="Han Y."/>
            <person name="Dong L."/>
            <person name="Ji J."/>
            <person name="Chen P."/>
            <person name="Wu S."/>
            <person name="Liu J."/>
            <person name="Xiao Y."/>
            <person name="Bu D."/>
            <person name="Tan J."/>
            <person name="Yang L."/>
            <person name="Ye C."/>
            <person name="Zhang J."/>
            <person name="Xu J."/>
            <person name="Zhou Y."/>
            <person name="Yu Y."/>
            <person name="Zhang B."/>
            <person name="Zhuang S."/>
            <person name="Wei H."/>
            <person name="Liu B."/>
            <person name="Lei M."/>
            <person name="Yu H."/>
            <person name="Li Y."/>
            <person name="Xu H."/>
            <person name="Wei S."/>
            <person name="He X."/>
            <person name="Fang L."/>
            <person name="Zhang Z."/>
            <person name="Zhang Y."/>
            <person name="Huang X."/>
            <person name="Su Z."/>
            <person name="Tong W."/>
            <person name="Li J."/>
            <person name="Tong Z."/>
            <person name="Li S."/>
            <person name="Ye J."/>
            <person name="Wang L."/>
            <person name="Fang L."/>
            <person name="Lei T."/>
            <person name="Chen C."/>
            <person name="Chen H."/>
            <person name="Xu Z."/>
            <person name="Li H."/>
            <person name="Huang H."/>
            <person name="Zhang F."/>
            <person name="Xu H."/>
            <person name="Li N."/>
            <person name="Zhao C."/>
            <person name="Li S."/>
            <person name="Dong L."/>
            <person name="Huang Y."/>
            <person name="Li L."/>
            <person name="Xi Y."/>
            <person name="Qi Q."/>
            <person name="Li W."/>
            <person name="Zhang B."/>
            <person name="Hu W."/>
            <person name="Zhang Y."/>
            <person name="Tian X."/>
            <person name="Jiao Y."/>
            <person name="Liang X."/>
            <person name="Jin J."/>
            <person name="Gao L."/>
            <person name="Zheng W."/>
            <person name="Hao B."/>
            <person name="Liu S."/>
            <person name="Wang W."/>
            <person name="Yuan L."/>
            <person name="Cao M."/>
            <person name="McDermott J."/>
            <person name="Samudrala R."/>
            <person name="Wang J."/>
            <person name="Wong G.K."/>
            <person name="Yang H."/>
        </authorList>
    </citation>
    <scope>NUCLEOTIDE SEQUENCE [LARGE SCALE GENOMIC DNA]</scope>
    <source>
        <strain evidence="3">cv. 93-11</strain>
    </source>
</reference>
<dbReference type="Proteomes" id="UP000007015">
    <property type="component" value="Chromosome 10"/>
</dbReference>
<name>A2Z7H3_ORYSI</name>
<evidence type="ECO:0000313" key="2">
    <source>
        <dbReference type="EMBL" id="EAY78557.1"/>
    </source>
</evidence>
<gene>
    <name evidence="2" type="ORF">OsI_33655</name>
</gene>
<feature type="region of interest" description="Disordered" evidence="1">
    <location>
        <begin position="46"/>
        <end position="126"/>
    </location>
</feature>
<organism evidence="2 3">
    <name type="scientific">Oryza sativa subsp. indica</name>
    <name type="common">Rice</name>
    <dbReference type="NCBI Taxonomy" id="39946"/>
    <lineage>
        <taxon>Eukaryota</taxon>
        <taxon>Viridiplantae</taxon>
        <taxon>Streptophyta</taxon>
        <taxon>Embryophyta</taxon>
        <taxon>Tracheophyta</taxon>
        <taxon>Spermatophyta</taxon>
        <taxon>Magnoliopsida</taxon>
        <taxon>Liliopsida</taxon>
        <taxon>Poales</taxon>
        <taxon>Poaceae</taxon>
        <taxon>BOP clade</taxon>
        <taxon>Oryzoideae</taxon>
        <taxon>Oryzeae</taxon>
        <taxon>Oryzinae</taxon>
        <taxon>Oryza</taxon>
        <taxon>Oryza sativa</taxon>
    </lineage>
</organism>
<dbReference type="EMBL" id="CM000135">
    <property type="protein sequence ID" value="EAY78557.1"/>
    <property type="molecule type" value="Genomic_DNA"/>
</dbReference>
<dbReference type="AlphaFoldDB" id="A2Z7H3"/>
<feature type="compositionally biased region" description="Gly residues" evidence="1">
    <location>
        <begin position="113"/>
        <end position="126"/>
    </location>
</feature>
<accession>A2Z7H3</accession>
<sequence>METMRDAAGGMYAPKRRWAGWRVESEATPRRRRRWRWRRRQRPTLEEVESRRAEAAPALEVEPRGAEAAARWRQRRGGGEGRRWRRRAETAARWRRRRRPDAMDSEADVCRRGAGGGWSRSGYVRG</sequence>
<evidence type="ECO:0000313" key="3">
    <source>
        <dbReference type="Proteomes" id="UP000007015"/>
    </source>
</evidence>
<dbReference type="Gramene" id="BGIOSGA032954-TA">
    <property type="protein sequence ID" value="BGIOSGA032954-PA"/>
    <property type="gene ID" value="BGIOSGA032954"/>
</dbReference>
<evidence type="ECO:0000256" key="1">
    <source>
        <dbReference type="SAM" id="MobiDB-lite"/>
    </source>
</evidence>
<protein>
    <submittedName>
        <fullName evidence="2">Uncharacterized protein</fullName>
    </submittedName>
</protein>
<dbReference type="HOGENOM" id="CLU_1985260_0_0_1"/>
<keyword evidence="3" id="KW-1185">Reference proteome</keyword>